<proteinExistence type="inferred from homology"/>
<comment type="caution">
    <text evidence="6">The sequence shown here is derived from an EMBL/GenBank/DDBJ whole genome shotgun (WGS) entry which is preliminary data.</text>
</comment>
<dbReference type="InterPro" id="IPR010497">
    <property type="entry name" value="Epoxide_hydro_N"/>
</dbReference>
<accession>A0A939FH94</accession>
<dbReference type="SUPFAM" id="SSF53474">
    <property type="entry name" value="alpha/beta-Hydrolases"/>
    <property type="match status" value="1"/>
</dbReference>
<comment type="similarity">
    <text evidence="1">Belongs to the peptidase S33 family.</text>
</comment>
<dbReference type="EMBL" id="JAFLRJ010001175">
    <property type="protein sequence ID" value="MBO0518064.1"/>
    <property type="molecule type" value="Genomic_DNA"/>
</dbReference>
<feature type="domain" description="Epoxide hydrolase N-terminal" evidence="5">
    <location>
        <begin position="1"/>
        <end position="58"/>
    </location>
</feature>
<evidence type="ECO:0000256" key="1">
    <source>
        <dbReference type="ARBA" id="ARBA00010088"/>
    </source>
</evidence>
<gene>
    <name evidence="6" type="ORF">J0695_41055</name>
</gene>
<keyword evidence="7" id="KW-1185">Reference proteome</keyword>
<dbReference type="Gene3D" id="3.40.50.1820">
    <property type="entry name" value="alpha/beta hydrolase"/>
    <property type="match status" value="1"/>
</dbReference>
<protein>
    <submittedName>
        <fullName evidence="6">Epoxide hydrolase N-terminal domain-containing protein</fullName>
    </submittedName>
</protein>
<sequence length="107" mass="11511">YWRHAYDWRAAEAKLNSWPQFTTTIDGANLHFAHIRSPEPGATPLIMTHGWPGSIVEFAEVVGPLTDPRAHGGDPAELPAGLVRGPGETEAGDARQDQMEGVGRVAA</sequence>
<organism evidence="6 7">
    <name type="scientific">Streptomyces beijiangensis</name>
    <dbReference type="NCBI Taxonomy" id="163361"/>
    <lineage>
        <taxon>Bacteria</taxon>
        <taxon>Bacillati</taxon>
        <taxon>Actinomycetota</taxon>
        <taxon>Actinomycetes</taxon>
        <taxon>Kitasatosporales</taxon>
        <taxon>Streptomycetaceae</taxon>
        <taxon>Streptomyces</taxon>
    </lineage>
</organism>
<evidence type="ECO:0000256" key="4">
    <source>
        <dbReference type="SAM" id="MobiDB-lite"/>
    </source>
</evidence>
<evidence type="ECO:0000313" key="6">
    <source>
        <dbReference type="EMBL" id="MBO0518064.1"/>
    </source>
</evidence>
<dbReference type="GO" id="GO:0004301">
    <property type="term" value="F:epoxide hydrolase activity"/>
    <property type="evidence" value="ECO:0007669"/>
    <property type="project" value="TreeGrafter"/>
</dbReference>
<dbReference type="PANTHER" id="PTHR21661:SF35">
    <property type="entry name" value="EPOXIDE HYDROLASE"/>
    <property type="match status" value="1"/>
</dbReference>
<dbReference type="AlphaFoldDB" id="A0A939FH94"/>
<feature type="non-terminal residue" evidence="6">
    <location>
        <position position="1"/>
    </location>
</feature>
<reference evidence="6" key="1">
    <citation type="submission" date="2021-03" db="EMBL/GenBank/DDBJ databases">
        <title>Streptomyces poriferae sp. nov., a novel marine sponge-derived Actinobacteria species with anti-MRSA activity.</title>
        <authorList>
            <person name="Sandoval-Powers M."/>
            <person name="Kralova S."/>
            <person name="Nguyen G.-S."/>
            <person name="Fawwal D."/>
            <person name="Degnes K."/>
            <person name="Klinkenberg G."/>
            <person name="Sletta H."/>
            <person name="Wentzel A."/>
            <person name="Liles M.R."/>
        </authorList>
    </citation>
    <scope>NUCLEOTIDE SEQUENCE</scope>
    <source>
        <strain evidence="6">DSM 41794</strain>
    </source>
</reference>
<name>A0A939FH94_9ACTN</name>
<evidence type="ECO:0000259" key="5">
    <source>
        <dbReference type="Pfam" id="PF06441"/>
    </source>
</evidence>
<feature type="non-terminal residue" evidence="6">
    <location>
        <position position="107"/>
    </location>
</feature>
<dbReference type="PANTHER" id="PTHR21661">
    <property type="entry name" value="EPOXIDE HYDROLASE 1-RELATED"/>
    <property type="match status" value="1"/>
</dbReference>
<dbReference type="GO" id="GO:0097176">
    <property type="term" value="P:epoxide metabolic process"/>
    <property type="evidence" value="ECO:0007669"/>
    <property type="project" value="TreeGrafter"/>
</dbReference>
<keyword evidence="3 6" id="KW-0378">Hydrolase</keyword>
<evidence type="ECO:0000256" key="2">
    <source>
        <dbReference type="ARBA" id="ARBA00022797"/>
    </source>
</evidence>
<evidence type="ECO:0000313" key="7">
    <source>
        <dbReference type="Proteomes" id="UP000664167"/>
    </source>
</evidence>
<evidence type="ECO:0000256" key="3">
    <source>
        <dbReference type="ARBA" id="ARBA00022801"/>
    </source>
</evidence>
<dbReference type="Pfam" id="PF06441">
    <property type="entry name" value="EHN"/>
    <property type="match status" value="1"/>
</dbReference>
<dbReference type="RefSeq" id="WP_206969895.1">
    <property type="nucleotide sequence ID" value="NZ_JAFLRJ010001175.1"/>
</dbReference>
<dbReference type="InterPro" id="IPR029058">
    <property type="entry name" value="AB_hydrolase_fold"/>
</dbReference>
<keyword evidence="2" id="KW-0058">Aromatic hydrocarbons catabolism</keyword>
<dbReference type="Proteomes" id="UP000664167">
    <property type="component" value="Unassembled WGS sequence"/>
</dbReference>
<feature type="region of interest" description="Disordered" evidence="4">
    <location>
        <begin position="66"/>
        <end position="107"/>
    </location>
</feature>